<dbReference type="Proteomes" id="UP001234989">
    <property type="component" value="Chromosome 4"/>
</dbReference>
<proteinExistence type="predicted"/>
<organism evidence="1 2">
    <name type="scientific">Solanum verrucosum</name>
    <dbReference type="NCBI Taxonomy" id="315347"/>
    <lineage>
        <taxon>Eukaryota</taxon>
        <taxon>Viridiplantae</taxon>
        <taxon>Streptophyta</taxon>
        <taxon>Embryophyta</taxon>
        <taxon>Tracheophyta</taxon>
        <taxon>Spermatophyta</taxon>
        <taxon>Magnoliopsida</taxon>
        <taxon>eudicotyledons</taxon>
        <taxon>Gunneridae</taxon>
        <taxon>Pentapetalae</taxon>
        <taxon>asterids</taxon>
        <taxon>lamiids</taxon>
        <taxon>Solanales</taxon>
        <taxon>Solanaceae</taxon>
        <taxon>Solanoideae</taxon>
        <taxon>Solaneae</taxon>
        <taxon>Solanum</taxon>
    </lineage>
</organism>
<accession>A0AAF0TLW9</accession>
<sequence>MTRQLLLFTADLIFYFRAQHTGILGEIKAIRRLT</sequence>
<name>A0AAF0TLW9_SOLVR</name>
<evidence type="ECO:0000313" key="1">
    <source>
        <dbReference type="EMBL" id="WMV25432.1"/>
    </source>
</evidence>
<gene>
    <name evidence="1" type="ORF">MTR67_018817</name>
</gene>
<reference evidence="1" key="1">
    <citation type="submission" date="2023-08" db="EMBL/GenBank/DDBJ databases">
        <title>A de novo genome assembly of Solanum verrucosum Schlechtendal, a Mexican diploid species geographically isolated from the other diploid A-genome species in potato relatives.</title>
        <authorList>
            <person name="Hosaka K."/>
        </authorList>
    </citation>
    <scope>NUCLEOTIDE SEQUENCE</scope>
    <source>
        <tissue evidence="1">Young leaves</tissue>
    </source>
</reference>
<dbReference type="AlphaFoldDB" id="A0AAF0TLW9"/>
<protein>
    <submittedName>
        <fullName evidence="1">Uncharacterized protein</fullName>
    </submittedName>
</protein>
<dbReference type="EMBL" id="CP133615">
    <property type="protein sequence ID" value="WMV25432.1"/>
    <property type="molecule type" value="Genomic_DNA"/>
</dbReference>
<keyword evidence="2" id="KW-1185">Reference proteome</keyword>
<evidence type="ECO:0000313" key="2">
    <source>
        <dbReference type="Proteomes" id="UP001234989"/>
    </source>
</evidence>